<dbReference type="SMART" id="SM00465">
    <property type="entry name" value="GIYc"/>
    <property type="match status" value="1"/>
</dbReference>
<reference evidence="2 3" key="1">
    <citation type="submission" date="2019-01" db="EMBL/GenBank/DDBJ databases">
        <authorList>
            <person name="Chen W.-M."/>
        </authorList>
    </citation>
    <scope>NUCLEOTIDE SEQUENCE [LARGE SCALE GENOMIC DNA]</scope>
    <source>
        <strain evidence="2 3">ICH-3</strain>
    </source>
</reference>
<protein>
    <submittedName>
        <fullName evidence="2">GIY-YIG nuclease family protein</fullName>
    </submittedName>
</protein>
<dbReference type="PROSITE" id="PS50164">
    <property type="entry name" value="GIY_YIG"/>
    <property type="match status" value="1"/>
</dbReference>
<keyword evidence="3" id="KW-1185">Reference proteome</keyword>
<evidence type="ECO:0000313" key="2">
    <source>
        <dbReference type="EMBL" id="RVT53975.1"/>
    </source>
</evidence>
<accession>A0A437K127</accession>
<gene>
    <name evidence="2" type="ORF">ENE75_03605</name>
</gene>
<dbReference type="Pfam" id="PF01541">
    <property type="entry name" value="GIY-YIG"/>
    <property type="match status" value="1"/>
</dbReference>
<comment type="caution">
    <text evidence="2">The sequence shown here is derived from an EMBL/GenBank/DDBJ whole genome shotgun (WGS) entry which is preliminary data.</text>
</comment>
<dbReference type="SUPFAM" id="SSF82771">
    <property type="entry name" value="GIY-YIG endonuclease"/>
    <property type="match status" value="1"/>
</dbReference>
<dbReference type="Proteomes" id="UP000288178">
    <property type="component" value="Unassembled WGS sequence"/>
</dbReference>
<dbReference type="Gene3D" id="3.40.1440.10">
    <property type="entry name" value="GIY-YIG endonuclease"/>
    <property type="match status" value="1"/>
</dbReference>
<name>A0A437K127_9BURK</name>
<dbReference type="AlphaFoldDB" id="A0A437K127"/>
<sequence length="448" mass="49388">MAKFLPVIVAGQPFPTLKAAASHFGVHTTTAARRLREGWTPEQAFGVAARQHASWPAERSANLSTSAGHFRTLEDAAKHFGINYGTLTKRLREGWTHDEAVGLVPRQRPPKLTQSIIVNGVTYPNVEAFADAFGLNRIRVRQRLARGWTAEQSVDLAPAPPRYRDPDGKERSHVWKQVDLVDNRIYPGATAESFKLYVIRNNLNGKQYIGITVSPLAERLRGHRAGARNGLSSKLYSAMRKYGIENFSIELIRNDAQSFVELQEQEIAEIRTRNTIRNGYNTTPGGSIGSSERVTVAGVTYPSRGAAAEHFGVDVSVFNLRIARLGWTPEQAAEIETRPKHARRRISVGDHTFPTLKAASEAFGLDYKTVHRRVTVFGWSNEEALGLAPPPSRGTSTGVQVHAFGQAYPSIAACARAHGIKPDSLRRRTMVVGEDVESAISALQELRT</sequence>
<feature type="domain" description="GIY-YIG" evidence="1">
    <location>
        <begin position="192"/>
        <end position="282"/>
    </location>
</feature>
<dbReference type="InterPro" id="IPR000305">
    <property type="entry name" value="GIY-YIG_endonuc"/>
</dbReference>
<dbReference type="CDD" id="cd10443">
    <property type="entry name" value="GIY-YIG_HE_Tlr8p_PBC-V_like"/>
    <property type="match status" value="1"/>
</dbReference>
<dbReference type="EMBL" id="SACT01000001">
    <property type="protein sequence ID" value="RVT53975.1"/>
    <property type="molecule type" value="Genomic_DNA"/>
</dbReference>
<organism evidence="2 3">
    <name type="scientific">Rubrivivax albus</name>
    <dbReference type="NCBI Taxonomy" id="2499835"/>
    <lineage>
        <taxon>Bacteria</taxon>
        <taxon>Pseudomonadati</taxon>
        <taxon>Pseudomonadota</taxon>
        <taxon>Betaproteobacteria</taxon>
        <taxon>Burkholderiales</taxon>
        <taxon>Sphaerotilaceae</taxon>
        <taxon>Rubrivivax</taxon>
    </lineage>
</organism>
<dbReference type="OrthoDB" id="878605at2"/>
<evidence type="ECO:0000259" key="1">
    <source>
        <dbReference type="PROSITE" id="PS50164"/>
    </source>
</evidence>
<evidence type="ECO:0000313" key="3">
    <source>
        <dbReference type="Proteomes" id="UP000288178"/>
    </source>
</evidence>
<dbReference type="InterPro" id="IPR035901">
    <property type="entry name" value="GIY-YIG_endonuc_sf"/>
</dbReference>
<dbReference type="RefSeq" id="WP_128195685.1">
    <property type="nucleotide sequence ID" value="NZ_SACT01000001.1"/>
</dbReference>
<proteinExistence type="predicted"/>